<dbReference type="GO" id="GO:0003677">
    <property type="term" value="F:DNA binding"/>
    <property type="evidence" value="ECO:0007669"/>
    <property type="project" value="InterPro"/>
</dbReference>
<dbReference type="PANTHER" id="PTHR22683">
    <property type="entry name" value="SPORULATION PROTEIN RELATED"/>
    <property type="match status" value="1"/>
</dbReference>
<proteinExistence type="predicted"/>
<keyword evidence="4" id="KW-1133">Transmembrane helix</keyword>
<evidence type="ECO:0000256" key="4">
    <source>
        <dbReference type="SAM" id="Phobius"/>
    </source>
</evidence>
<evidence type="ECO:0000313" key="7">
    <source>
        <dbReference type="Proteomes" id="UP000016617"/>
    </source>
</evidence>
<dbReference type="PATRIC" id="fig|1227275.3.peg.63"/>
<evidence type="ECO:0000256" key="3">
    <source>
        <dbReference type="PROSITE-ProRule" id="PRU00289"/>
    </source>
</evidence>
<keyword evidence="1 3" id="KW-0547">Nucleotide-binding</keyword>
<dbReference type="AlphaFoldDB" id="U2JGZ8"/>
<reference evidence="6 7" key="1">
    <citation type="submission" date="2013-06" db="EMBL/GenBank/DDBJ databases">
        <authorList>
            <person name="Weinstock G."/>
            <person name="Sodergren E."/>
            <person name="Lobos E.A."/>
            <person name="Fulton L."/>
            <person name="Fulton R."/>
            <person name="Courtney L."/>
            <person name="Fronick C."/>
            <person name="O'Laughlin M."/>
            <person name="Godfrey J."/>
            <person name="Wilson R.M."/>
            <person name="Miner T."/>
            <person name="Farmer C."/>
            <person name="Delehaunty K."/>
            <person name="Cordes M."/>
            <person name="Minx P."/>
            <person name="Tomlinson C."/>
            <person name="Chen J."/>
            <person name="Wollam A."/>
            <person name="Pepin K.H."/>
            <person name="Bhonagiri V."/>
            <person name="Zhang X."/>
            <person name="Warren W."/>
            <person name="Mitreva M."/>
            <person name="Mardis E.R."/>
            <person name="Wilson R.K."/>
        </authorList>
    </citation>
    <scope>NUCLEOTIDE SEQUENCE [LARGE SCALE GENOMIC DNA]</scope>
    <source>
        <strain evidence="6 7">W1703</strain>
    </source>
</reference>
<evidence type="ECO:0000256" key="1">
    <source>
        <dbReference type="ARBA" id="ARBA00022741"/>
    </source>
</evidence>
<dbReference type="HOGENOM" id="CLU_041426_3_1_9"/>
<evidence type="ECO:0000256" key="2">
    <source>
        <dbReference type="ARBA" id="ARBA00022840"/>
    </source>
</evidence>
<dbReference type="GO" id="GO:0005524">
    <property type="term" value="F:ATP binding"/>
    <property type="evidence" value="ECO:0007669"/>
    <property type="project" value="UniProtKB-UniRule"/>
</dbReference>
<evidence type="ECO:0000259" key="5">
    <source>
        <dbReference type="PROSITE" id="PS50901"/>
    </source>
</evidence>
<feature type="binding site" evidence="3">
    <location>
        <begin position="173"/>
        <end position="180"/>
    </location>
    <ligand>
        <name>ATP</name>
        <dbReference type="ChEBI" id="CHEBI:30616"/>
    </ligand>
</feature>
<organism evidence="6 7">
    <name type="scientific">Streptococcus sobrinus W1703</name>
    <dbReference type="NCBI Taxonomy" id="1227275"/>
    <lineage>
        <taxon>Bacteria</taxon>
        <taxon>Bacillati</taxon>
        <taxon>Bacillota</taxon>
        <taxon>Bacilli</taxon>
        <taxon>Lactobacillales</taxon>
        <taxon>Streptococcaceae</taxon>
        <taxon>Streptococcus</taxon>
    </lineage>
</organism>
<feature type="domain" description="FtsK" evidence="5">
    <location>
        <begin position="156"/>
        <end position="341"/>
    </location>
</feature>
<gene>
    <name evidence="6" type="ORF">HMPREF1557_00070</name>
</gene>
<dbReference type="InterPro" id="IPR050206">
    <property type="entry name" value="FtsK/SpoIIIE/SftA"/>
</dbReference>
<dbReference type="PANTHER" id="PTHR22683:SF47">
    <property type="entry name" value="FTSK DOMAIN-CONTAINING PROTEIN YDCQ"/>
    <property type="match status" value="1"/>
</dbReference>
<protein>
    <submittedName>
        <fullName evidence="6">FtsK/SpoIIIE family protein</fullName>
    </submittedName>
</protein>
<name>U2JGZ8_9STRE</name>
<dbReference type="Gene3D" id="3.40.50.300">
    <property type="entry name" value="P-loop containing nucleotide triphosphate hydrolases"/>
    <property type="match status" value="1"/>
</dbReference>
<feature type="transmembrane region" description="Helical" evidence="4">
    <location>
        <begin position="12"/>
        <end position="29"/>
    </location>
</feature>
<accession>U2JGZ8</accession>
<dbReference type="SUPFAM" id="SSF52540">
    <property type="entry name" value="P-loop containing nucleoside triphosphate hydrolases"/>
    <property type="match status" value="1"/>
</dbReference>
<keyword evidence="4" id="KW-0812">Transmembrane</keyword>
<sequence>MLLFQYDPIKYGAILFAELFGSLLVVLLLQELCYRKFLFFARLENLRVISHFLLENNLYVVKRVKRNNRTVEHIKLPKVYLKRDKFSVVVTFQLQGSRFQERFLLLEKALEIMFDGDFMNKQFTKGYVSYTIATDQFSGRLSIFDVEMTEKGIRLMKDVYWDFDAQPHLLIGGGTGGGKTILTMAIIWILAQIGYVEILDPKRSDFVGLKNIPVFKGQVYWNKADMLNCLKRAEIEMDKRYDYMTSRPDYEAGKKYHAYGLKPRFIVIDELAALAAKLDRDFNSSSAFVEYLTELILKGRQAGIFLIVAMQRPDGEYLKTSLRDQFMKRISVGHLEDMGYKMMFGEANASKVFKKIDEINGEKIFGRGYIANGGEVAQEFYSPVVPLDQGFSFFDEYAKLPVLEDPLLDTQEEAKSVDVEESEEKQDGALISLNDFADKTGIPVSTLRNLVKYIEEQDYVFARVDGQIVLDEADVDVLETLLSDKERLGLTYKQVVLNYFVSANEPA</sequence>
<keyword evidence="4" id="KW-0472">Membrane</keyword>
<keyword evidence="2 3" id="KW-0067">ATP-binding</keyword>
<dbReference type="EMBL" id="AWVA01000005">
    <property type="protein sequence ID" value="ERJ79070.1"/>
    <property type="molecule type" value="Genomic_DNA"/>
</dbReference>
<comment type="caution">
    <text evidence="6">The sequence shown here is derived from an EMBL/GenBank/DDBJ whole genome shotgun (WGS) entry which is preliminary data.</text>
</comment>
<dbReference type="Proteomes" id="UP000016617">
    <property type="component" value="Unassembled WGS sequence"/>
</dbReference>
<evidence type="ECO:0000313" key="6">
    <source>
        <dbReference type="EMBL" id="ERJ79070.1"/>
    </source>
</evidence>
<dbReference type="InterPro" id="IPR027417">
    <property type="entry name" value="P-loop_NTPase"/>
</dbReference>
<dbReference type="InterPro" id="IPR002543">
    <property type="entry name" value="FtsK_dom"/>
</dbReference>
<dbReference type="PROSITE" id="PS50901">
    <property type="entry name" value="FTSK"/>
    <property type="match status" value="1"/>
</dbReference>